<comment type="caution">
    <text evidence="3">The sequence shown here is derived from an EMBL/GenBank/DDBJ whole genome shotgun (WGS) entry which is preliminary data.</text>
</comment>
<dbReference type="EMBL" id="JAATJE010000002">
    <property type="protein sequence ID" value="NJC35022.1"/>
    <property type="molecule type" value="Genomic_DNA"/>
</dbReference>
<keyword evidence="1 2" id="KW-0732">Signal</keyword>
<keyword evidence="4" id="KW-1185">Reference proteome</keyword>
<evidence type="ECO:0000313" key="3">
    <source>
        <dbReference type="EMBL" id="NJC35022.1"/>
    </source>
</evidence>
<gene>
    <name evidence="3" type="ORF">GGR88_002536</name>
</gene>
<evidence type="ECO:0000256" key="2">
    <source>
        <dbReference type="SAM" id="SignalP"/>
    </source>
</evidence>
<dbReference type="CDD" id="cd16325">
    <property type="entry name" value="LolA"/>
    <property type="match status" value="1"/>
</dbReference>
<dbReference type="SUPFAM" id="SSF89392">
    <property type="entry name" value="Prokaryotic lipoproteins and lipoprotein localization factors"/>
    <property type="match status" value="1"/>
</dbReference>
<dbReference type="Proteomes" id="UP000734218">
    <property type="component" value="Unassembled WGS sequence"/>
</dbReference>
<dbReference type="InterPro" id="IPR004564">
    <property type="entry name" value="OM_lipoprot_carrier_LolA-like"/>
</dbReference>
<dbReference type="PANTHER" id="PTHR35869">
    <property type="entry name" value="OUTER-MEMBRANE LIPOPROTEIN CARRIER PROTEIN"/>
    <property type="match status" value="1"/>
</dbReference>
<sequence length="206" mass="22998">MNIRILSALAAPMAIVAAQPATAQTTDIARVQQHLRALDSMVADFSQTDRQGRVLTGTMTLKRPGRIRFQYEEGVPLLIVSDGRALTLIDYQVKQVQRWPIGNSPLSVLLDPSRDITRYARLRPTGDPRILSVEARDPRRPEYGVITLAFLRDASAPAGLRLQGWVALDSQGNRTTIRLSNQRFNVPVADSAFRWTDPRRTGANQR</sequence>
<protein>
    <submittedName>
        <fullName evidence="3">Outer membrane lipoprotein-sorting protein</fullName>
    </submittedName>
</protein>
<feature type="signal peptide" evidence="2">
    <location>
        <begin position="1"/>
        <end position="23"/>
    </location>
</feature>
<keyword evidence="3" id="KW-0449">Lipoprotein</keyword>
<proteinExistence type="predicted"/>
<dbReference type="InterPro" id="IPR029046">
    <property type="entry name" value="LolA/LolB/LppX"/>
</dbReference>
<reference evidence="3 4" key="1">
    <citation type="submission" date="2020-03" db="EMBL/GenBank/DDBJ databases">
        <title>Genomic Encyclopedia of Type Strains, Phase IV (KMG-IV): sequencing the most valuable type-strain genomes for metagenomic binning, comparative biology and taxonomic classification.</title>
        <authorList>
            <person name="Goeker M."/>
        </authorList>
    </citation>
    <scope>NUCLEOTIDE SEQUENCE [LARGE SCALE GENOMIC DNA]</scope>
    <source>
        <strain evidence="3 4">DSM 27651</strain>
    </source>
</reference>
<feature type="chain" id="PRO_5045696524" evidence="2">
    <location>
        <begin position="24"/>
        <end position="206"/>
    </location>
</feature>
<name>A0ABX0XNR3_9SPHN</name>
<dbReference type="Gene3D" id="2.50.20.10">
    <property type="entry name" value="Lipoprotein localisation LolA/LolB/LppX"/>
    <property type="match status" value="1"/>
</dbReference>
<accession>A0ABX0XNR3</accession>
<evidence type="ECO:0000313" key="4">
    <source>
        <dbReference type="Proteomes" id="UP000734218"/>
    </source>
</evidence>
<dbReference type="PANTHER" id="PTHR35869:SF1">
    <property type="entry name" value="OUTER-MEMBRANE LIPOPROTEIN CARRIER PROTEIN"/>
    <property type="match status" value="1"/>
</dbReference>
<dbReference type="Pfam" id="PF03548">
    <property type="entry name" value="LolA"/>
    <property type="match status" value="1"/>
</dbReference>
<evidence type="ECO:0000256" key="1">
    <source>
        <dbReference type="ARBA" id="ARBA00022729"/>
    </source>
</evidence>
<organism evidence="3 4">
    <name type="scientific">Sphingomonas jejuensis</name>
    <dbReference type="NCBI Taxonomy" id="904715"/>
    <lineage>
        <taxon>Bacteria</taxon>
        <taxon>Pseudomonadati</taxon>
        <taxon>Pseudomonadota</taxon>
        <taxon>Alphaproteobacteria</taxon>
        <taxon>Sphingomonadales</taxon>
        <taxon>Sphingomonadaceae</taxon>
        <taxon>Sphingomonas</taxon>
    </lineage>
</organism>